<name>A0AA35STG8_GEOBA</name>
<dbReference type="InterPro" id="IPR028366">
    <property type="entry name" value="PhoU"/>
</dbReference>
<sequence>MMGSMVEKAIGRSLEALKNRDLLMAEEVVRDDDIIDDKQYEIEEKCIDLIATQQPMAVDLRTLVTVMHLAGELERMGDYAEGIAKISLMMGDEPPLKPLIDIPRMATMASDMLRRSLDAFVNRDVVSSMVVRNDDDEIDALYEQVYRELLTFMLGDPTVIRRATYLLWAAHNIERIADRTTNIAENVIYMVTGERIDVVASPTS</sequence>
<feature type="domain" description="PhoU" evidence="7">
    <location>
        <begin position="102"/>
        <end position="187"/>
    </location>
</feature>
<comment type="subunit">
    <text evidence="3">Homodimer.</text>
</comment>
<comment type="similarity">
    <text evidence="2">Belongs to the PhoU family.</text>
</comment>
<evidence type="ECO:0000256" key="6">
    <source>
        <dbReference type="ARBA" id="ARBA00022592"/>
    </source>
</evidence>
<dbReference type="AlphaFoldDB" id="A0AA35STG8"/>
<comment type="caution">
    <text evidence="8">The sequence shown here is derived from an EMBL/GenBank/DDBJ whole genome shotgun (WGS) entry which is preliminary data.</text>
</comment>
<dbReference type="PIRSF" id="PIRSF003107">
    <property type="entry name" value="PhoU"/>
    <property type="match status" value="1"/>
</dbReference>
<protein>
    <submittedName>
        <fullName evidence="8">Phosphate-specific transport system accessory protein PhoU homolog</fullName>
    </submittedName>
</protein>
<accession>A0AA35STG8</accession>
<keyword evidence="5" id="KW-0963">Cytoplasm</keyword>
<reference evidence="8" key="1">
    <citation type="submission" date="2023-03" db="EMBL/GenBank/DDBJ databases">
        <authorList>
            <person name="Steffen K."/>
            <person name="Cardenas P."/>
        </authorList>
    </citation>
    <scope>NUCLEOTIDE SEQUENCE</scope>
</reference>
<dbReference type="PANTHER" id="PTHR42930">
    <property type="entry name" value="PHOSPHATE-SPECIFIC TRANSPORT SYSTEM ACCESSORY PROTEIN PHOU"/>
    <property type="match status" value="1"/>
</dbReference>
<dbReference type="Proteomes" id="UP001174909">
    <property type="component" value="Unassembled WGS sequence"/>
</dbReference>
<dbReference type="GO" id="GO:0030643">
    <property type="term" value="P:intracellular phosphate ion homeostasis"/>
    <property type="evidence" value="ECO:0007669"/>
    <property type="project" value="InterPro"/>
</dbReference>
<gene>
    <name evidence="8" type="ORF">GBAR_LOCUS20119</name>
</gene>
<evidence type="ECO:0000313" key="9">
    <source>
        <dbReference type="Proteomes" id="UP001174909"/>
    </source>
</evidence>
<dbReference type="EMBL" id="CASHTH010002829">
    <property type="protein sequence ID" value="CAI8035865.1"/>
    <property type="molecule type" value="Genomic_DNA"/>
</dbReference>
<dbReference type="SUPFAM" id="SSF109755">
    <property type="entry name" value="PhoU-like"/>
    <property type="match status" value="1"/>
</dbReference>
<evidence type="ECO:0000256" key="5">
    <source>
        <dbReference type="ARBA" id="ARBA00022490"/>
    </source>
</evidence>
<dbReference type="InterPro" id="IPR026022">
    <property type="entry name" value="PhoU_dom"/>
</dbReference>
<dbReference type="GO" id="GO:0005737">
    <property type="term" value="C:cytoplasm"/>
    <property type="evidence" value="ECO:0007669"/>
    <property type="project" value="UniProtKB-SubCell"/>
</dbReference>
<dbReference type="Gene3D" id="1.20.58.220">
    <property type="entry name" value="Phosphate transport system protein phou homolog 2, domain 2"/>
    <property type="match status" value="1"/>
</dbReference>
<dbReference type="GO" id="GO:0006817">
    <property type="term" value="P:phosphate ion transport"/>
    <property type="evidence" value="ECO:0007669"/>
    <property type="project" value="UniProtKB-KW"/>
</dbReference>
<dbReference type="PANTHER" id="PTHR42930:SF3">
    <property type="entry name" value="PHOSPHATE-SPECIFIC TRANSPORT SYSTEM ACCESSORY PROTEIN PHOU"/>
    <property type="match status" value="1"/>
</dbReference>
<comment type="subcellular location">
    <subcellularLocation>
        <location evidence="1">Cytoplasm</location>
    </subcellularLocation>
</comment>
<dbReference type="NCBIfam" id="TIGR02135">
    <property type="entry name" value="phoU_full"/>
    <property type="match status" value="1"/>
</dbReference>
<dbReference type="FunFam" id="1.20.58.220:FF:000004">
    <property type="entry name" value="Phosphate-specific transport system accessory protein PhoU"/>
    <property type="match status" value="1"/>
</dbReference>
<organism evidence="8 9">
    <name type="scientific">Geodia barretti</name>
    <name type="common">Barrett's horny sponge</name>
    <dbReference type="NCBI Taxonomy" id="519541"/>
    <lineage>
        <taxon>Eukaryota</taxon>
        <taxon>Metazoa</taxon>
        <taxon>Porifera</taxon>
        <taxon>Demospongiae</taxon>
        <taxon>Heteroscleromorpha</taxon>
        <taxon>Tetractinellida</taxon>
        <taxon>Astrophorina</taxon>
        <taxon>Geodiidae</taxon>
        <taxon>Geodia</taxon>
    </lineage>
</organism>
<dbReference type="InterPro" id="IPR038078">
    <property type="entry name" value="PhoU-like_sf"/>
</dbReference>
<evidence type="ECO:0000313" key="8">
    <source>
        <dbReference type="EMBL" id="CAI8035865.1"/>
    </source>
</evidence>
<evidence type="ECO:0000256" key="1">
    <source>
        <dbReference type="ARBA" id="ARBA00004496"/>
    </source>
</evidence>
<keyword evidence="4" id="KW-0813">Transport</keyword>
<evidence type="ECO:0000256" key="3">
    <source>
        <dbReference type="ARBA" id="ARBA00011738"/>
    </source>
</evidence>
<evidence type="ECO:0000256" key="4">
    <source>
        <dbReference type="ARBA" id="ARBA00022448"/>
    </source>
</evidence>
<keyword evidence="6" id="KW-0592">Phosphate transport</keyword>
<feature type="domain" description="PhoU" evidence="7">
    <location>
        <begin position="2"/>
        <end position="86"/>
    </location>
</feature>
<evidence type="ECO:0000256" key="2">
    <source>
        <dbReference type="ARBA" id="ARBA00008107"/>
    </source>
</evidence>
<dbReference type="GO" id="GO:0045936">
    <property type="term" value="P:negative regulation of phosphate metabolic process"/>
    <property type="evidence" value="ECO:0007669"/>
    <property type="project" value="InterPro"/>
</dbReference>
<evidence type="ECO:0000259" key="7">
    <source>
        <dbReference type="Pfam" id="PF01895"/>
    </source>
</evidence>
<keyword evidence="9" id="KW-1185">Reference proteome</keyword>
<proteinExistence type="inferred from homology"/>
<dbReference type="Pfam" id="PF01895">
    <property type="entry name" value="PhoU"/>
    <property type="match status" value="2"/>
</dbReference>